<dbReference type="Proteomes" id="UP000054248">
    <property type="component" value="Unassembled WGS sequence"/>
</dbReference>
<protein>
    <submittedName>
        <fullName evidence="1">Uncharacterized protein</fullName>
    </submittedName>
</protein>
<keyword evidence="2" id="KW-1185">Reference proteome</keyword>
<accession>A0A0C3MHS5</accession>
<reference evidence="2" key="2">
    <citation type="submission" date="2015-01" db="EMBL/GenBank/DDBJ databases">
        <title>Evolutionary Origins and Diversification of the Mycorrhizal Mutualists.</title>
        <authorList>
            <consortium name="DOE Joint Genome Institute"/>
            <consortium name="Mycorrhizal Genomics Consortium"/>
            <person name="Kohler A."/>
            <person name="Kuo A."/>
            <person name="Nagy L.G."/>
            <person name="Floudas D."/>
            <person name="Copeland A."/>
            <person name="Barry K.W."/>
            <person name="Cichocki N."/>
            <person name="Veneault-Fourrey C."/>
            <person name="LaButti K."/>
            <person name="Lindquist E.A."/>
            <person name="Lipzen A."/>
            <person name="Lundell T."/>
            <person name="Morin E."/>
            <person name="Murat C."/>
            <person name="Riley R."/>
            <person name="Ohm R."/>
            <person name="Sun H."/>
            <person name="Tunlid A."/>
            <person name="Henrissat B."/>
            <person name="Grigoriev I.V."/>
            <person name="Hibbett D.S."/>
            <person name="Martin F."/>
        </authorList>
    </citation>
    <scope>NUCLEOTIDE SEQUENCE [LARGE SCALE GENOMIC DNA]</scope>
    <source>
        <strain evidence="2">MUT 4182</strain>
    </source>
</reference>
<reference evidence="1 2" key="1">
    <citation type="submission" date="2014-04" db="EMBL/GenBank/DDBJ databases">
        <authorList>
            <consortium name="DOE Joint Genome Institute"/>
            <person name="Kuo A."/>
            <person name="Girlanda M."/>
            <person name="Perotto S."/>
            <person name="Kohler A."/>
            <person name="Nagy L.G."/>
            <person name="Floudas D."/>
            <person name="Copeland A."/>
            <person name="Barry K.W."/>
            <person name="Cichocki N."/>
            <person name="Veneault-Fourrey C."/>
            <person name="LaButti K."/>
            <person name="Lindquist E.A."/>
            <person name="Lipzen A."/>
            <person name="Lundell T."/>
            <person name="Morin E."/>
            <person name="Murat C."/>
            <person name="Sun H."/>
            <person name="Tunlid A."/>
            <person name="Henrissat B."/>
            <person name="Grigoriev I.V."/>
            <person name="Hibbett D.S."/>
            <person name="Martin F."/>
            <person name="Nordberg H.P."/>
            <person name="Cantor M.N."/>
            <person name="Hua S.X."/>
        </authorList>
    </citation>
    <scope>NUCLEOTIDE SEQUENCE [LARGE SCALE GENOMIC DNA]</scope>
    <source>
        <strain evidence="1 2">MUT 4182</strain>
    </source>
</reference>
<proteinExistence type="predicted"/>
<dbReference type="EMBL" id="KN822949">
    <property type="protein sequence ID" value="KIO33227.1"/>
    <property type="molecule type" value="Genomic_DNA"/>
</dbReference>
<dbReference type="AlphaFoldDB" id="A0A0C3MHS5"/>
<name>A0A0C3MHS5_9AGAM</name>
<sequence length="190" mass="20828">MRRDAVHGQKAASCPLAERVCRGKILRPSPRTPCCRLAALATDRSRRLGYAIGLARTAGTVVRPGGIGRLGDYPHRKPTMAYFQRMTIVSSQFKFRRTSLELSICRTSPGFCPSHWVTFGERPVRRRGIPSAQTGTCRLVCRRSVSMISAREDDGAGLAGCSTMGDFPIDHRCSPGFTNDISLCPDGWSP</sequence>
<dbReference type="HOGENOM" id="CLU_1428979_0_0_1"/>
<gene>
    <name evidence="1" type="ORF">M407DRAFT_198389</name>
</gene>
<evidence type="ECO:0000313" key="2">
    <source>
        <dbReference type="Proteomes" id="UP000054248"/>
    </source>
</evidence>
<organism evidence="1 2">
    <name type="scientific">Tulasnella calospora MUT 4182</name>
    <dbReference type="NCBI Taxonomy" id="1051891"/>
    <lineage>
        <taxon>Eukaryota</taxon>
        <taxon>Fungi</taxon>
        <taxon>Dikarya</taxon>
        <taxon>Basidiomycota</taxon>
        <taxon>Agaricomycotina</taxon>
        <taxon>Agaricomycetes</taxon>
        <taxon>Cantharellales</taxon>
        <taxon>Tulasnellaceae</taxon>
        <taxon>Tulasnella</taxon>
    </lineage>
</organism>
<evidence type="ECO:0000313" key="1">
    <source>
        <dbReference type="EMBL" id="KIO33227.1"/>
    </source>
</evidence>